<accession>A0A3M7TAN6</accession>
<gene>
    <name evidence="1" type="ORF">BpHYR1_041194</name>
</gene>
<evidence type="ECO:0000313" key="2">
    <source>
        <dbReference type="Proteomes" id="UP000276133"/>
    </source>
</evidence>
<evidence type="ECO:0000313" key="1">
    <source>
        <dbReference type="EMBL" id="RNA44691.1"/>
    </source>
</evidence>
<name>A0A3M7TAN6_BRAPC</name>
<dbReference type="EMBL" id="REGN01000066">
    <property type="protein sequence ID" value="RNA44691.1"/>
    <property type="molecule type" value="Genomic_DNA"/>
</dbReference>
<organism evidence="1 2">
    <name type="scientific">Brachionus plicatilis</name>
    <name type="common">Marine rotifer</name>
    <name type="synonym">Brachionus muelleri</name>
    <dbReference type="NCBI Taxonomy" id="10195"/>
    <lineage>
        <taxon>Eukaryota</taxon>
        <taxon>Metazoa</taxon>
        <taxon>Spiralia</taxon>
        <taxon>Gnathifera</taxon>
        <taxon>Rotifera</taxon>
        <taxon>Eurotatoria</taxon>
        <taxon>Monogononta</taxon>
        <taxon>Pseudotrocha</taxon>
        <taxon>Ploima</taxon>
        <taxon>Brachionidae</taxon>
        <taxon>Brachionus</taxon>
    </lineage>
</organism>
<reference evidence="1 2" key="1">
    <citation type="journal article" date="2018" name="Sci. Rep.">
        <title>Genomic signatures of local adaptation to the degree of environmental predictability in rotifers.</title>
        <authorList>
            <person name="Franch-Gras L."/>
            <person name="Hahn C."/>
            <person name="Garcia-Roger E.M."/>
            <person name="Carmona M.J."/>
            <person name="Serra M."/>
            <person name="Gomez A."/>
        </authorList>
    </citation>
    <scope>NUCLEOTIDE SEQUENCE [LARGE SCALE GENOMIC DNA]</scope>
    <source>
        <strain evidence="1">HYR1</strain>
    </source>
</reference>
<sequence>MIESLDLEDILAILSTIFGVIKPKSLSSCQNMIARNMTVSFYVNNKKDLFEKSYPSEPVLAEVSAYLMNRIGYVKVVDCLLECLESFLISMSKKEKRLPS</sequence>
<protein>
    <submittedName>
        <fullName evidence="1">Uncharacterized protein</fullName>
    </submittedName>
</protein>
<dbReference type="OrthoDB" id="3270019at2759"/>
<keyword evidence="2" id="KW-1185">Reference proteome</keyword>
<proteinExistence type="predicted"/>
<dbReference type="Proteomes" id="UP000276133">
    <property type="component" value="Unassembled WGS sequence"/>
</dbReference>
<dbReference type="AlphaFoldDB" id="A0A3M7TAN6"/>
<comment type="caution">
    <text evidence="1">The sequence shown here is derived from an EMBL/GenBank/DDBJ whole genome shotgun (WGS) entry which is preliminary data.</text>
</comment>